<dbReference type="EMBL" id="JAGIOI010000001">
    <property type="protein sequence ID" value="MBP2413764.1"/>
    <property type="molecule type" value="Genomic_DNA"/>
</dbReference>
<protein>
    <submittedName>
        <fullName evidence="1">Uncharacterized protein</fullName>
    </submittedName>
</protein>
<comment type="caution">
    <text evidence="1">The sequence shown here is derived from an EMBL/GenBank/DDBJ whole genome shotgun (WGS) entry which is preliminary data.</text>
</comment>
<reference evidence="1 2" key="1">
    <citation type="submission" date="2021-03" db="EMBL/GenBank/DDBJ databases">
        <title>Sequencing the genomes of 1000 actinobacteria strains.</title>
        <authorList>
            <person name="Klenk H.-P."/>
        </authorList>
    </citation>
    <scope>NUCLEOTIDE SEQUENCE [LARGE SCALE GENOMIC DNA]</scope>
    <source>
        <strain evidence="1 2">DSM 16005</strain>
    </source>
</reference>
<dbReference type="RefSeq" id="WP_209681290.1">
    <property type="nucleotide sequence ID" value="NZ_JAGIOI010000001.1"/>
</dbReference>
<keyword evidence="2" id="KW-1185">Reference proteome</keyword>
<evidence type="ECO:0000313" key="1">
    <source>
        <dbReference type="EMBL" id="MBP2413764.1"/>
    </source>
</evidence>
<gene>
    <name evidence="1" type="ORF">JOF48_002563</name>
</gene>
<proteinExistence type="predicted"/>
<name>A0ABS4YYE9_9MICC</name>
<evidence type="ECO:0000313" key="2">
    <source>
        <dbReference type="Proteomes" id="UP000711614"/>
    </source>
</evidence>
<dbReference type="Proteomes" id="UP000711614">
    <property type="component" value="Unassembled WGS sequence"/>
</dbReference>
<sequence>MSKAIHLAILVADMDRADLAIEDFWRTARSAVPSDVQLSCTAVHAAIPGDSAIAGHPALKIVPLTVPDHGPAARTFTSIARGKGPVGVIGRLGAYNISAHRIARALARNRALTETLCAADIVVSADPHADWAVWNLRNKTAAPLIHGPFAMANALSEMARA</sequence>
<accession>A0ABS4YYE9</accession>
<organism evidence="1 2">
    <name type="scientific">Arthrobacter stackebrandtii</name>
    <dbReference type="NCBI Taxonomy" id="272161"/>
    <lineage>
        <taxon>Bacteria</taxon>
        <taxon>Bacillati</taxon>
        <taxon>Actinomycetota</taxon>
        <taxon>Actinomycetes</taxon>
        <taxon>Micrococcales</taxon>
        <taxon>Micrococcaceae</taxon>
        <taxon>Arthrobacter</taxon>
    </lineage>
</organism>